<gene>
    <name evidence="7" type="primary">CSON001207</name>
</gene>
<dbReference type="InterPro" id="IPR002661">
    <property type="entry name" value="Ribosome_recyc_fac"/>
</dbReference>
<evidence type="ECO:0000256" key="3">
    <source>
        <dbReference type="ARBA" id="ARBA00022917"/>
    </source>
</evidence>
<dbReference type="AlphaFoldDB" id="A0A336MG77"/>
<dbReference type="EMBL" id="UFQT01001185">
    <property type="protein sequence ID" value="SSX29384.1"/>
    <property type="molecule type" value="Genomic_DNA"/>
</dbReference>
<dbReference type="PANTHER" id="PTHR20982:SF3">
    <property type="entry name" value="MITOCHONDRIAL RIBOSOME RECYCLING FACTOR PSEUDO 1"/>
    <property type="match status" value="1"/>
</dbReference>
<evidence type="ECO:0000313" key="7">
    <source>
        <dbReference type="EMBL" id="SSX29384.1"/>
    </source>
</evidence>
<comment type="similarity">
    <text evidence="1">Belongs to the RRF family.</text>
</comment>
<evidence type="ECO:0000256" key="1">
    <source>
        <dbReference type="ARBA" id="ARBA00005912"/>
    </source>
</evidence>
<evidence type="ECO:0000259" key="5">
    <source>
        <dbReference type="Pfam" id="PF01765"/>
    </source>
</evidence>
<sequence length="260" mass="29522">MDLFRRKFLQQSFLICRILTASRPYSHFTQNYILASNLKQVLPTTSFSVRNYAKGKDKKKDSKKPTKVEVNADFLKTYVNYDQILSSMQKNLDTMKDEYIKNLSLRSTTGAIETLIVNTGGEEHELQELAQIVRKNPKTIVVNMINFPQTIPDVLQAIRKSGMNLNPQQDGTTLFIPVPKVTKEHREGLAKNAKSLFIKCRDSIKDVQNNAIKKLKKKDKVPEDDLHSCIAQLGSLADKFIAQAEHLLETKQTELLGGKD</sequence>
<dbReference type="GO" id="GO:0043023">
    <property type="term" value="F:ribosomal large subunit binding"/>
    <property type="evidence" value="ECO:0007669"/>
    <property type="project" value="TreeGrafter"/>
</dbReference>
<dbReference type="GO" id="GO:0006412">
    <property type="term" value="P:translation"/>
    <property type="evidence" value="ECO:0007669"/>
    <property type="project" value="UniProtKB-KW"/>
</dbReference>
<dbReference type="FunFam" id="3.30.1360.40:FF:000001">
    <property type="entry name" value="Ribosome-recycling factor"/>
    <property type="match status" value="1"/>
</dbReference>
<dbReference type="InterPro" id="IPR023584">
    <property type="entry name" value="Ribosome_recyc_fac_dom"/>
</dbReference>
<dbReference type="GO" id="GO:0005739">
    <property type="term" value="C:mitochondrion"/>
    <property type="evidence" value="ECO:0007669"/>
    <property type="project" value="TreeGrafter"/>
</dbReference>
<dbReference type="EMBL" id="UFQS01001185">
    <property type="protein sequence ID" value="SSX09588.1"/>
    <property type="molecule type" value="Genomic_DNA"/>
</dbReference>
<evidence type="ECO:0000256" key="4">
    <source>
        <dbReference type="ARBA" id="ARBA00033107"/>
    </source>
</evidence>
<dbReference type="PANTHER" id="PTHR20982">
    <property type="entry name" value="RIBOSOME RECYCLING FACTOR"/>
    <property type="match status" value="1"/>
</dbReference>
<accession>A0A336MG77</accession>
<protein>
    <recommendedName>
        <fullName evidence="2">Ribosome-recycling factor, mitochondrial</fullName>
    </recommendedName>
    <alternativeName>
        <fullName evidence="4">Ribosome-releasing factor, mitochondrial</fullName>
    </alternativeName>
</protein>
<proteinExistence type="inferred from homology"/>
<dbReference type="Pfam" id="PF01765">
    <property type="entry name" value="RRF"/>
    <property type="match status" value="1"/>
</dbReference>
<evidence type="ECO:0000313" key="6">
    <source>
        <dbReference type="EMBL" id="SSX09588.1"/>
    </source>
</evidence>
<name>A0A336MG77_CULSO</name>
<dbReference type="VEuPathDB" id="VectorBase:CSON001207"/>
<dbReference type="InterPro" id="IPR036191">
    <property type="entry name" value="RRF_sf"/>
</dbReference>
<evidence type="ECO:0000256" key="2">
    <source>
        <dbReference type="ARBA" id="ARBA00020581"/>
    </source>
</evidence>
<organism evidence="7">
    <name type="scientific">Culicoides sonorensis</name>
    <name type="common">Biting midge</name>
    <dbReference type="NCBI Taxonomy" id="179676"/>
    <lineage>
        <taxon>Eukaryota</taxon>
        <taxon>Metazoa</taxon>
        <taxon>Ecdysozoa</taxon>
        <taxon>Arthropoda</taxon>
        <taxon>Hexapoda</taxon>
        <taxon>Insecta</taxon>
        <taxon>Pterygota</taxon>
        <taxon>Neoptera</taxon>
        <taxon>Endopterygota</taxon>
        <taxon>Diptera</taxon>
        <taxon>Nematocera</taxon>
        <taxon>Chironomoidea</taxon>
        <taxon>Ceratopogonidae</taxon>
        <taxon>Ceratopogoninae</taxon>
        <taxon>Culicoides</taxon>
        <taxon>Monoculicoides</taxon>
    </lineage>
</organism>
<dbReference type="SUPFAM" id="SSF55194">
    <property type="entry name" value="Ribosome recycling factor, RRF"/>
    <property type="match status" value="1"/>
</dbReference>
<dbReference type="OMA" id="FNPMNNG"/>
<reference evidence="7" key="2">
    <citation type="submission" date="2018-07" db="EMBL/GenBank/DDBJ databases">
        <authorList>
            <person name="Quirk P.G."/>
            <person name="Krulwich T.A."/>
        </authorList>
    </citation>
    <scope>NUCLEOTIDE SEQUENCE</scope>
</reference>
<feature type="domain" description="Ribosome recycling factor" evidence="5">
    <location>
        <begin position="96"/>
        <end position="256"/>
    </location>
</feature>
<reference evidence="6" key="1">
    <citation type="submission" date="2018-04" db="EMBL/GenBank/DDBJ databases">
        <authorList>
            <person name="Go L.Y."/>
            <person name="Mitchell J.A."/>
        </authorList>
    </citation>
    <scope>NUCLEOTIDE SEQUENCE</scope>
    <source>
        <tissue evidence="6">Whole organism</tissue>
    </source>
</reference>
<dbReference type="Gene3D" id="3.30.1360.40">
    <property type="match status" value="1"/>
</dbReference>
<keyword evidence="3" id="KW-0648">Protein biosynthesis</keyword>
<dbReference type="Gene3D" id="1.10.132.20">
    <property type="entry name" value="Ribosome-recycling factor"/>
    <property type="match status" value="1"/>
</dbReference>